<dbReference type="InterPro" id="IPR029071">
    <property type="entry name" value="Ubiquitin-like_domsf"/>
</dbReference>
<organism evidence="2 3">
    <name type="scientific">Scomber scombrus</name>
    <name type="common">Atlantic mackerel</name>
    <name type="synonym">Scomber vernalis</name>
    <dbReference type="NCBI Taxonomy" id="13677"/>
    <lineage>
        <taxon>Eukaryota</taxon>
        <taxon>Metazoa</taxon>
        <taxon>Chordata</taxon>
        <taxon>Craniata</taxon>
        <taxon>Vertebrata</taxon>
        <taxon>Euteleostomi</taxon>
        <taxon>Actinopterygii</taxon>
        <taxon>Neopterygii</taxon>
        <taxon>Teleostei</taxon>
        <taxon>Neoteleostei</taxon>
        <taxon>Acanthomorphata</taxon>
        <taxon>Pelagiaria</taxon>
        <taxon>Scombriformes</taxon>
        <taxon>Scombridae</taxon>
        <taxon>Scomber</taxon>
    </lineage>
</organism>
<comment type="caution">
    <text evidence="2">The sequence shown here is derived from an EMBL/GenBank/DDBJ whole genome shotgun (WGS) entry which is preliminary data.</text>
</comment>
<feature type="domain" description="Ubiquitin-like" evidence="1">
    <location>
        <begin position="30"/>
        <end position="85"/>
    </location>
</feature>
<dbReference type="EMBL" id="CAWUFR010000011">
    <property type="protein sequence ID" value="CAK6952976.1"/>
    <property type="molecule type" value="Genomic_DNA"/>
</dbReference>
<dbReference type="SUPFAM" id="SSF54236">
    <property type="entry name" value="Ubiquitin-like"/>
    <property type="match status" value="1"/>
</dbReference>
<sequence>MCIQVNVVGPMKQQKNIFLCDTEEQMNGMTVQHLKKKIVHDMPLSTDDNIRMVFKAEKLEEGALLTTYGIKHMSTIHTLLILDGGL</sequence>
<evidence type="ECO:0000259" key="1">
    <source>
        <dbReference type="PROSITE" id="PS50053"/>
    </source>
</evidence>
<gene>
    <name evidence="2" type="ORF">FSCOSCO3_A030531</name>
</gene>
<accession>A0AAV1N0P9</accession>
<evidence type="ECO:0000313" key="3">
    <source>
        <dbReference type="Proteomes" id="UP001314229"/>
    </source>
</evidence>
<dbReference type="Gene3D" id="3.10.20.90">
    <property type="entry name" value="Phosphatidylinositol 3-kinase Catalytic Subunit, Chain A, domain 1"/>
    <property type="match status" value="1"/>
</dbReference>
<reference evidence="2 3" key="1">
    <citation type="submission" date="2024-01" db="EMBL/GenBank/DDBJ databases">
        <authorList>
            <person name="Alioto T."/>
            <person name="Alioto T."/>
            <person name="Gomez Garrido J."/>
        </authorList>
    </citation>
    <scope>NUCLEOTIDE SEQUENCE [LARGE SCALE GENOMIC DNA]</scope>
</reference>
<proteinExistence type="predicted"/>
<keyword evidence="3" id="KW-1185">Reference proteome</keyword>
<protein>
    <recommendedName>
        <fullName evidence="1">Ubiquitin-like domain-containing protein</fullName>
    </recommendedName>
</protein>
<dbReference type="InterPro" id="IPR000626">
    <property type="entry name" value="Ubiquitin-like_dom"/>
</dbReference>
<name>A0AAV1N0P9_SCOSC</name>
<dbReference type="Proteomes" id="UP001314229">
    <property type="component" value="Unassembled WGS sequence"/>
</dbReference>
<dbReference type="AlphaFoldDB" id="A0AAV1N0P9"/>
<dbReference type="PROSITE" id="PS50053">
    <property type="entry name" value="UBIQUITIN_2"/>
    <property type="match status" value="1"/>
</dbReference>
<evidence type="ECO:0000313" key="2">
    <source>
        <dbReference type="EMBL" id="CAK6952976.1"/>
    </source>
</evidence>